<keyword evidence="4" id="KW-1185">Reference proteome</keyword>
<dbReference type="Proteomes" id="UP000076079">
    <property type="component" value="Chromosome"/>
</dbReference>
<reference evidence="3 4" key="1">
    <citation type="journal article" date="2016" name="Genome Announc.">
        <title>First Complete Genome Sequence of a Subdivision 6 Acidobacterium Strain.</title>
        <authorList>
            <person name="Huang S."/>
            <person name="Vieira S."/>
            <person name="Bunk B."/>
            <person name="Riedel T."/>
            <person name="Sproer C."/>
            <person name="Overmann J."/>
        </authorList>
    </citation>
    <scope>NUCLEOTIDE SEQUENCE [LARGE SCALE GENOMIC DNA]</scope>
    <source>
        <strain evidence="4">DSM 100886 HEG_-6_39</strain>
    </source>
</reference>
<evidence type="ECO:0000256" key="1">
    <source>
        <dbReference type="SAM" id="Coils"/>
    </source>
</evidence>
<dbReference type="Pfam" id="PF04028">
    <property type="entry name" value="DUF374"/>
    <property type="match status" value="1"/>
</dbReference>
<dbReference type="STRING" id="1855912.LuPra_04420"/>
<dbReference type="KEGG" id="abac:LuPra_04420"/>
<proteinExistence type="predicted"/>
<gene>
    <name evidence="3" type="ORF">LuPra_04420</name>
</gene>
<dbReference type="EMBL" id="CP015136">
    <property type="protein sequence ID" value="AMY11173.1"/>
    <property type="molecule type" value="Genomic_DNA"/>
</dbReference>
<dbReference type="RefSeq" id="WP_157899530.1">
    <property type="nucleotide sequence ID" value="NZ_CP015136.1"/>
</dbReference>
<organism evidence="3 4">
    <name type="scientific">Luteitalea pratensis</name>
    <dbReference type="NCBI Taxonomy" id="1855912"/>
    <lineage>
        <taxon>Bacteria</taxon>
        <taxon>Pseudomonadati</taxon>
        <taxon>Acidobacteriota</taxon>
        <taxon>Vicinamibacteria</taxon>
        <taxon>Vicinamibacterales</taxon>
        <taxon>Vicinamibacteraceae</taxon>
        <taxon>Luteitalea</taxon>
    </lineage>
</organism>
<evidence type="ECO:0000259" key="2">
    <source>
        <dbReference type="Pfam" id="PF04028"/>
    </source>
</evidence>
<keyword evidence="1" id="KW-0175">Coiled coil</keyword>
<evidence type="ECO:0000313" key="4">
    <source>
        <dbReference type="Proteomes" id="UP000076079"/>
    </source>
</evidence>
<reference evidence="4" key="2">
    <citation type="submission" date="2016-04" db="EMBL/GenBank/DDBJ databases">
        <title>First Complete Genome Sequence of a Subdivision 6 Acidobacterium.</title>
        <authorList>
            <person name="Huang S."/>
            <person name="Vieira S."/>
            <person name="Bunk B."/>
            <person name="Riedel T."/>
            <person name="Sproeer C."/>
            <person name="Overmann J."/>
        </authorList>
    </citation>
    <scope>NUCLEOTIDE SEQUENCE [LARGE SCALE GENOMIC DNA]</scope>
    <source>
        <strain evidence="4">DSM 100886 HEG_-6_39</strain>
    </source>
</reference>
<feature type="domain" description="DUF374" evidence="2">
    <location>
        <begin position="70"/>
        <end position="137"/>
    </location>
</feature>
<feature type="coiled-coil region" evidence="1">
    <location>
        <begin position="192"/>
        <end position="226"/>
    </location>
</feature>
<accession>A0A143PSN9</accession>
<name>A0A143PSN9_LUTPR</name>
<dbReference type="OrthoDB" id="9810508at2"/>
<dbReference type="AlphaFoldDB" id="A0A143PSN9"/>
<dbReference type="InterPro" id="IPR007172">
    <property type="entry name" value="DUF374"/>
</dbReference>
<protein>
    <recommendedName>
        <fullName evidence="2">DUF374 domain-containing protein</fullName>
    </recommendedName>
</protein>
<sequence length="227" mass="24954">MSDRPAWEGSASKRRQVALIAHVGTPLVAALGRTWRYTSEGAEAFDQCLAAGQCPILALWHGRILPATPFWRDRGIVAITSENFDGEWIARIMHRFGYAAARGSTSRGGVKALVQLKRLVAQGHPTAFTVDGPRGPARRAQPGALWLAKATGQPILPFHIEAASAWHVRSWDRALVPRPFSRVTVAVGPPFFVAAEADDAGLEQRRQDLEAELHRLEQRATAMLQQR</sequence>
<evidence type="ECO:0000313" key="3">
    <source>
        <dbReference type="EMBL" id="AMY11173.1"/>
    </source>
</evidence>
<dbReference type="CDD" id="cd07983">
    <property type="entry name" value="LPLAT_DUF374-like"/>
    <property type="match status" value="1"/>
</dbReference>